<name>A0ABN9Y0W6_9DINO</name>
<dbReference type="Proteomes" id="UP001189429">
    <property type="component" value="Unassembled WGS sequence"/>
</dbReference>
<gene>
    <name evidence="1" type="ORF">PCOR1329_LOCUS80339</name>
</gene>
<accession>A0ABN9Y0W6</accession>
<dbReference type="InterPro" id="IPR027417">
    <property type="entry name" value="P-loop_NTPase"/>
</dbReference>
<dbReference type="EMBL" id="CAUYUJ010021378">
    <property type="protein sequence ID" value="CAK0904241.1"/>
    <property type="molecule type" value="Genomic_DNA"/>
</dbReference>
<dbReference type="SUPFAM" id="SSF52540">
    <property type="entry name" value="P-loop containing nucleoside triphosphate hydrolases"/>
    <property type="match status" value="1"/>
</dbReference>
<reference evidence="1" key="1">
    <citation type="submission" date="2023-10" db="EMBL/GenBank/DDBJ databases">
        <authorList>
            <person name="Chen Y."/>
            <person name="Shah S."/>
            <person name="Dougan E. K."/>
            <person name="Thang M."/>
            <person name="Chan C."/>
        </authorList>
    </citation>
    <scope>NUCLEOTIDE SEQUENCE [LARGE SCALE GENOMIC DNA]</scope>
</reference>
<organism evidence="1 2">
    <name type="scientific">Prorocentrum cordatum</name>
    <dbReference type="NCBI Taxonomy" id="2364126"/>
    <lineage>
        <taxon>Eukaryota</taxon>
        <taxon>Sar</taxon>
        <taxon>Alveolata</taxon>
        <taxon>Dinophyceae</taxon>
        <taxon>Prorocentrales</taxon>
        <taxon>Prorocentraceae</taxon>
        <taxon>Prorocentrum</taxon>
    </lineage>
</organism>
<keyword evidence="2" id="KW-1185">Reference proteome</keyword>
<evidence type="ECO:0000313" key="2">
    <source>
        <dbReference type="Proteomes" id="UP001189429"/>
    </source>
</evidence>
<protein>
    <submittedName>
        <fullName evidence="1">Uncharacterized protein</fullName>
    </submittedName>
</protein>
<sequence length="251" mass="26315">MSSAPPSLQPADDALLQFMAEGGANERLGNGLQQVMLIQSLVDEEQLRREAGDGRDWAENDLEGRALDACQRLHCAIERFSSAGDLEAQLGGPPYVAHAPLVLDFPTRQISKSSGTLQEIFAKDLCALLALPEWHGAFVETASLAPRLSDEARYTLASTGISPTLGGSSRSDCCGVAAPTERLGEAHREHAKDIVDAALKQASECLVESGARIVILGDRGSGKSSCVNAAFGIPVAAAGAGRSITDGISLY</sequence>
<comment type="caution">
    <text evidence="1">The sequence shown here is derived from an EMBL/GenBank/DDBJ whole genome shotgun (WGS) entry which is preliminary data.</text>
</comment>
<evidence type="ECO:0000313" key="1">
    <source>
        <dbReference type="EMBL" id="CAK0904241.1"/>
    </source>
</evidence>
<proteinExistence type="predicted"/>